<dbReference type="Pfam" id="PF00174">
    <property type="entry name" value="Oxidored_molyb"/>
    <property type="match status" value="1"/>
</dbReference>
<dbReference type="Gene3D" id="3.90.420.10">
    <property type="entry name" value="Oxidoreductase, molybdopterin-binding domain"/>
    <property type="match status" value="1"/>
</dbReference>
<dbReference type="AlphaFoldDB" id="A0AAU7F8F7"/>
<evidence type="ECO:0000256" key="1">
    <source>
        <dbReference type="SAM" id="SignalP"/>
    </source>
</evidence>
<accession>A0AAU7F8F7</accession>
<organism evidence="3">
    <name type="scientific">Chitinibacter mangrovi</name>
    <dbReference type="NCBI Taxonomy" id="3153927"/>
    <lineage>
        <taxon>Bacteria</taxon>
        <taxon>Pseudomonadati</taxon>
        <taxon>Pseudomonadota</taxon>
        <taxon>Betaproteobacteria</taxon>
        <taxon>Neisseriales</taxon>
        <taxon>Chitinibacteraceae</taxon>
        <taxon>Chitinibacter</taxon>
    </lineage>
</organism>
<proteinExistence type="predicted"/>
<protein>
    <submittedName>
        <fullName evidence="3">Molybdopterin-dependent oxidoreductase</fullName>
    </submittedName>
</protein>
<evidence type="ECO:0000313" key="3">
    <source>
        <dbReference type="EMBL" id="XBL99879.1"/>
    </source>
</evidence>
<feature type="chain" id="PRO_5043324658" evidence="1">
    <location>
        <begin position="38"/>
        <end position="181"/>
    </location>
</feature>
<dbReference type="RefSeq" id="WP_348944262.1">
    <property type="nucleotide sequence ID" value="NZ_CP157355.1"/>
</dbReference>
<name>A0AAU7F8F7_9NEIS</name>
<dbReference type="InterPro" id="IPR036374">
    <property type="entry name" value="OxRdtase_Mopterin-bd_sf"/>
</dbReference>
<gene>
    <name evidence="3" type="ORF">ABHF33_12505</name>
</gene>
<reference evidence="3" key="1">
    <citation type="submission" date="2024-05" db="EMBL/GenBank/DDBJ databases">
        <authorList>
            <person name="Yang L."/>
            <person name="Pan L."/>
        </authorList>
    </citation>
    <scope>NUCLEOTIDE SEQUENCE</scope>
    <source>
        <strain evidence="3">FCG-7</strain>
    </source>
</reference>
<evidence type="ECO:0000259" key="2">
    <source>
        <dbReference type="Pfam" id="PF00174"/>
    </source>
</evidence>
<feature type="signal peptide" evidence="1">
    <location>
        <begin position="1"/>
        <end position="37"/>
    </location>
</feature>
<dbReference type="SUPFAM" id="SSF56524">
    <property type="entry name" value="Oxidoreductase molybdopterin-binding domain"/>
    <property type="match status" value="1"/>
</dbReference>
<dbReference type="InterPro" id="IPR000572">
    <property type="entry name" value="OxRdtase_Mopterin-bd_dom"/>
</dbReference>
<dbReference type="EMBL" id="CP157355">
    <property type="protein sequence ID" value="XBL99879.1"/>
    <property type="molecule type" value="Genomic_DNA"/>
</dbReference>
<feature type="domain" description="Oxidoreductase molybdopterin-binding" evidence="2">
    <location>
        <begin position="48"/>
        <end position="155"/>
    </location>
</feature>
<sequence length="181" mass="19935">MNQTPMMEKLPAACRALLQRVALASLLAFFAANTASAMDKPAGKVILTISGKVSKPNQGKLAQFDLRMLEALPQVSHTVTTPWYPRKVTFRGPLLRDVLNAAGGSGTRIKAIAINDYAVEIPLSDALQHEVILALRLNGKPMAARDKGPIFVIYPYDKFAPDAVQRFYDRSVWQLDTLQLD</sequence>
<dbReference type="KEGG" id="cmav:ABHF33_12505"/>
<keyword evidence="1" id="KW-0732">Signal</keyword>